<sequence precursor="true">MTLFPYSLKGRLFLFMMMGTLLAMAISGTLYLRERGRTLYYAGGIQTAERFAAIVRLLDPLDNETRTRLASALETPHQFIRFSDTPVEMNLSQSPYSAQAKFVHALLERYLEQTRALQVSVLDQRKDAKPLLQLQGMGLPASMVSKPPEATPENPAQAEATPSSPNALAQPENLAKAPPSQQEKAPKRPTNPAPSQASRSASTTTSPSSGYYPPGLYPLFMWQQPPLAMAGQPYTAPHNGLSQAGPSTSESSPQAMAQPLAGNPFYSPYGYNPYNQALPPQTLAQPGTNRGESNKAGTPTSFTPSSPFINLPGFSRSGTTTPGIETSTTPGLPFPLPLPGVMTPPGFDRPMFRPAFESPLYPPQAQAPKSEKTKQAITQTAKDLEPAPPLEKRLLPDGLAFVAQVRLHDGVWAIFHNNLPETLFEEPRRLLFSISILFGTILLITWYVVHQAVRPLGVLAKSAEALGRDIQRPPLLEKGSREMRQAASALNVMQARILRYVQERTHLLGALSHDLKTPMTRLRLRAEMMEDETLRQKILTDLAEMESMAACSLDFIRGMESGESYETIDLNSMLEQIFAEHSDMGHEVKILCDAMPPVTVKPKSLKRCLDNLIKNACNYGKRAYVRAGTGRNGLHIVVADDGPGIPEEELEKVFEPFRRLESSRNRKSGGTGLGLGIARNIARSHQGDLLLRNRPEGGLEAVISLPTATQPASKREK</sequence>
<evidence type="ECO:0000256" key="3">
    <source>
        <dbReference type="ARBA" id="ARBA00012438"/>
    </source>
</evidence>
<dbReference type="PANTHER" id="PTHR44936:SF5">
    <property type="entry name" value="SENSOR HISTIDINE KINASE ENVZ"/>
    <property type="match status" value="1"/>
</dbReference>
<evidence type="ECO:0000256" key="5">
    <source>
        <dbReference type="ARBA" id="ARBA00022519"/>
    </source>
</evidence>
<dbReference type="eggNOG" id="COG2205">
    <property type="taxonomic scope" value="Bacteria"/>
</dbReference>
<keyword evidence="20" id="KW-1185">Reference proteome</keyword>
<dbReference type="SMART" id="SM00304">
    <property type="entry name" value="HAMP"/>
    <property type="match status" value="1"/>
</dbReference>
<dbReference type="Gene3D" id="3.30.565.10">
    <property type="entry name" value="Histidine kinase-like ATPase, C-terminal domain"/>
    <property type="match status" value="1"/>
</dbReference>
<dbReference type="PROSITE" id="PS50885">
    <property type="entry name" value="HAMP"/>
    <property type="match status" value="1"/>
</dbReference>
<dbReference type="EMBL" id="CP000471">
    <property type="protein sequence ID" value="ABK44846.1"/>
    <property type="molecule type" value="Genomic_DNA"/>
</dbReference>
<evidence type="ECO:0000256" key="8">
    <source>
        <dbReference type="ARBA" id="ARBA00022692"/>
    </source>
</evidence>
<dbReference type="SUPFAM" id="SSF55874">
    <property type="entry name" value="ATPase domain of HSP90 chaperone/DNA topoisomerase II/histidine kinase"/>
    <property type="match status" value="1"/>
</dbReference>
<dbReference type="InterPro" id="IPR003661">
    <property type="entry name" value="HisK_dim/P_dom"/>
</dbReference>
<dbReference type="EC" id="2.7.13.3" evidence="3"/>
<feature type="compositionally biased region" description="Low complexity" evidence="15">
    <location>
        <begin position="193"/>
        <end position="209"/>
    </location>
</feature>
<evidence type="ECO:0000259" key="17">
    <source>
        <dbReference type="PROSITE" id="PS50109"/>
    </source>
</evidence>
<reference evidence="20" key="1">
    <citation type="journal article" date="2009" name="Appl. Environ. Microbiol.">
        <title>Complete genome sequence of the chemolithoautotrophic marine magnetotactic coccus strain MC-1.</title>
        <authorList>
            <person name="Schubbe S."/>
            <person name="Williams T.J."/>
            <person name="Xie G."/>
            <person name="Kiss H.E."/>
            <person name="Brettin T.S."/>
            <person name="Martinez D."/>
            <person name="Ross C.A."/>
            <person name="Schuler D."/>
            <person name="Cox B.L."/>
            <person name="Nealson K.H."/>
            <person name="Bazylinski D.A."/>
        </authorList>
    </citation>
    <scope>NUCLEOTIDE SEQUENCE [LARGE SCALE GENOMIC DNA]</scope>
    <source>
        <strain evidence="20">ATCC BAA-1437 / JCM 17883 / MC-1</strain>
    </source>
</reference>
<feature type="transmembrane region" description="Helical" evidence="16">
    <location>
        <begin position="430"/>
        <end position="449"/>
    </location>
</feature>
<proteinExistence type="predicted"/>
<dbReference type="InterPro" id="IPR005467">
    <property type="entry name" value="His_kinase_dom"/>
</dbReference>
<evidence type="ECO:0000256" key="13">
    <source>
        <dbReference type="ARBA" id="ARBA00023012"/>
    </source>
</evidence>
<keyword evidence="13" id="KW-0902">Two-component regulatory system</keyword>
<dbReference type="InterPro" id="IPR036890">
    <property type="entry name" value="HATPase_C_sf"/>
</dbReference>
<feature type="region of interest" description="Disordered" evidence="15">
    <location>
        <begin position="274"/>
        <end position="309"/>
    </location>
</feature>
<dbReference type="SMART" id="SM00387">
    <property type="entry name" value="HATPase_c"/>
    <property type="match status" value="1"/>
</dbReference>
<evidence type="ECO:0000256" key="1">
    <source>
        <dbReference type="ARBA" id="ARBA00000085"/>
    </source>
</evidence>
<dbReference type="PRINTS" id="PR00344">
    <property type="entry name" value="BCTRLSENSOR"/>
</dbReference>
<keyword evidence="8 16" id="KW-0812">Transmembrane</keyword>
<evidence type="ECO:0000256" key="16">
    <source>
        <dbReference type="SAM" id="Phobius"/>
    </source>
</evidence>
<dbReference type="Pfam" id="PF00672">
    <property type="entry name" value="HAMP"/>
    <property type="match status" value="1"/>
</dbReference>
<dbReference type="SMART" id="SM00388">
    <property type="entry name" value="HisKA"/>
    <property type="match status" value="1"/>
</dbReference>
<dbReference type="Gene3D" id="1.10.287.130">
    <property type="match status" value="1"/>
</dbReference>
<feature type="region of interest" description="Disordered" evidence="15">
    <location>
        <begin position="140"/>
        <end position="209"/>
    </location>
</feature>
<feature type="region of interest" description="Disordered" evidence="15">
    <location>
        <begin position="231"/>
        <end position="261"/>
    </location>
</feature>
<evidence type="ECO:0000256" key="7">
    <source>
        <dbReference type="ARBA" id="ARBA00022679"/>
    </source>
</evidence>
<dbReference type="InterPro" id="IPR036097">
    <property type="entry name" value="HisK_dim/P_sf"/>
</dbReference>
<keyword evidence="11" id="KW-0067">ATP-binding</keyword>
<dbReference type="KEGG" id="mgm:Mmc1_2346"/>
<evidence type="ECO:0000313" key="19">
    <source>
        <dbReference type="EMBL" id="ABK44846.1"/>
    </source>
</evidence>
<accession>A0LA53</accession>
<feature type="compositionally biased region" description="Polar residues" evidence="15">
    <location>
        <begin position="240"/>
        <end position="255"/>
    </location>
</feature>
<dbReference type="PANTHER" id="PTHR44936">
    <property type="entry name" value="SENSOR PROTEIN CREC"/>
    <property type="match status" value="1"/>
</dbReference>
<evidence type="ECO:0000256" key="14">
    <source>
        <dbReference type="ARBA" id="ARBA00023136"/>
    </source>
</evidence>
<evidence type="ECO:0000256" key="15">
    <source>
        <dbReference type="SAM" id="MobiDB-lite"/>
    </source>
</evidence>
<evidence type="ECO:0000256" key="11">
    <source>
        <dbReference type="ARBA" id="ARBA00022840"/>
    </source>
</evidence>
<dbReference type="Pfam" id="PF02518">
    <property type="entry name" value="HATPase_c"/>
    <property type="match status" value="1"/>
</dbReference>
<dbReference type="STRING" id="156889.Mmc1_2346"/>
<dbReference type="InterPro" id="IPR003594">
    <property type="entry name" value="HATPase_dom"/>
</dbReference>
<comment type="catalytic activity">
    <reaction evidence="1">
        <text>ATP + protein L-histidine = ADP + protein N-phospho-L-histidine.</text>
        <dbReference type="EC" id="2.7.13.3"/>
    </reaction>
</comment>
<evidence type="ECO:0000256" key="4">
    <source>
        <dbReference type="ARBA" id="ARBA00022475"/>
    </source>
</evidence>
<dbReference type="RefSeq" id="WP_011713967.1">
    <property type="nucleotide sequence ID" value="NC_008576.1"/>
</dbReference>
<keyword evidence="5" id="KW-0997">Cell inner membrane</keyword>
<dbReference type="PROSITE" id="PS50109">
    <property type="entry name" value="HIS_KIN"/>
    <property type="match status" value="1"/>
</dbReference>
<reference evidence="19 20" key="2">
    <citation type="journal article" date="2012" name="Int. J. Syst. Evol. Microbiol.">
        <title>Magnetococcus marinus gen. nov., sp. nov., a marine, magnetotactic bacterium that represents a novel lineage (Magnetococcaceae fam. nov.; Magnetococcales ord. nov.) at the base of the Alphaproteobacteria.</title>
        <authorList>
            <person name="Bazylinski D.A."/>
            <person name="Williams T.J."/>
            <person name="Lefevre C.T."/>
            <person name="Berg R.J."/>
            <person name="Zhang C.L."/>
            <person name="Bowser S.S."/>
            <person name="Dean A.J."/>
            <person name="Beveridge T.J."/>
        </authorList>
    </citation>
    <scope>NUCLEOTIDE SEQUENCE [LARGE SCALE GENOMIC DNA]</scope>
    <source>
        <strain evidence="20">ATCC BAA-1437 / JCM 17883 / MC-1</strain>
    </source>
</reference>
<dbReference type="CDD" id="cd00082">
    <property type="entry name" value="HisKA"/>
    <property type="match status" value="1"/>
</dbReference>
<feature type="transmembrane region" description="Helical" evidence="16">
    <location>
        <begin position="12"/>
        <end position="32"/>
    </location>
</feature>
<protein>
    <recommendedName>
        <fullName evidence="3">histidine kinase</fullName>
        <ecNumber evidence="3">2.7.13.3</ecNumber>
    </recommendedName>
</protein>
<keyword evidence="10 19" id="KW-0418">Kinase</keyword>
<keyword evidence="12 16" id="KW-1133">Transmembrane helix</keyword>
<keyword evidence="4" id="KW-1003">Cell membrane</keyword>
<dbReference type="InterPro" id="IPR050980">
    <property type="entry name" value="2C_sensor_his_kinase"/>
</dbReference>
<dbReference type="HOGENOM" id="CLU_385340_0_0_5"/>
<evidence type="ECO:0000256" key="10">
    <source>
        <dbReference type="ARBA" id="ARBA00022777"/>
    </source>
</evidence>
<evidence type="ECO:0000256" key="2">
    <source>
        <dbReference type="ARBA" id="ARBA00004429"/>
    </source>
</evidence>
<keyword evidence="9" id="KW-0547">Nucleotide-binding</keyword>
<feature type="compositionally biased region" description="Polar residues" evidence="15">
    <location>
        <begin position="274"/>
        <end position="308"/>
    </location>
</feature>
<dbReference type="OrthoDB" id="9804645at2"/>
<dbReference type="InterPro" id="IPR004358">
    <property type="entry name" value="Sig_transdc_His_kin-like_C"/>
</dbReference>
<keyword evidence="6" id="KW-0597">Phosphoprotein</keyword>
<feature type="domain" description="HAMP" evidence="18">
    <location>
        <begin position="450"/>
        <end position="502"/>
    </location>
</feature>
<gene>
    <name evidence="19" type="ordered locus">Mmc1_2346</name>
</gene>
<dbReference type="Proteomes" id="UP000002586">
    <property type="component" value="Chromosome"/>
</dbReference>
<evidence type="ECO:0000313" key="20">
    <source>
        <dbReference type="Proteomes" id="UP000002586"/>
    </source>
</evidence>
<evidence type="ECO:0000256" key="6">
    <source>
        <dbReference type="ARBA" id="ARBA00022553"/>
    </source>
</evidence>
<dbReference type="SUPFAM" id="SSF47384">
    <property type="entry name" value="Homodimeric domain of signal transducing histidine kinase"/>
    <property type="match status" value="1"/>
</dbReference>
<name>A0LA53_MAGMM</name>
<keyword evidence="7" id="KW-0808">Transferase</keyword>
<evidence type="ECO:0000256" key="12">
    <source>
        <dbReference type="ARBA" id="ARBA00022989"/>
    </source>
</evidence>
<comment type="subcellular location">
    <subcellularLocation>
        <location evidence="2">Cell inner membrane</location>
        <topology evidence="2">Multi-pass membrane protein</topology>
    </subcellularLocation>
</comment>
<evidence type="ECO:0000259" key="18">
    <source>
        <dbReference type="PROSITE" id="PS50885"/>
    </source>
</evidence>
<dbReference type="GO" id="GO:0005524">
    <property type="term" value="F:ATP binding"/>
    <property type="evidence" value="ECO:0007669"/>
    <property type="project" value="UniProtKB-KW"/>
</dbReference>
<keyword evidence="14 16" id="KW-0472">Membrane</keyword>
<dbReference type="eggNOG" id="COG3170">
    <property type="taxonomic scope" value="Bacteria"/>
</dbReference>
<dbReference type="GO" id="GO:0000155">
    <property type="term" value="F:phosphorelay sensor kinase activity"/>
    <property type="evidence" value="ECO:0007669"/>
    <property type="project" value="InterPro"/>
</dbReference>
<feature type="domain" description="Histidine kinase" evidence="17">
    <location>
        <begin position="510"/>
        <end position="709"/>
    </location>
</feature>
<evidence type="ECO:0000256" key="9">
    <source>
        <dbReference type="ARBA" id="ARBA00022741"/>
    </source>
</evidence>
<dbReference type="InterPro" id="IPR003660">
    <property type="entry name" value="HAMP_dom"/>
</dbReference>
<organism evidence="19 20">
    <name type="scientific">Magnetococcus marinus (strain ATCC BAA-1437 / JCM 17883 / MC-1)</name>
    <dbReference type="NCBI Taxonomy" id="156889"/>
    <lineage>
        <taxon>Bacteria</taxon>
        <taxon>Pseudomonadati</taxon>
        <taxon>Pseudomonadota</taxon>
        <taxon>Magnetococcia</taxon>
        <taxon>Magnetococcales</taxon>
        <taxon>Magnetococcaceae</taxon>
        <taxon>Magnetococcus</taxon>
    </lineage>
</organism>
<dbReference type="GO" id="GO:0005886">
    <property type="term" value="C:plasma membrane"/>
    <property type="evidence" value="ECO:0007669"/>
    <property type="project" value="UniProtKB-SubCell"/>
</dbReference>
<dbReference type="AlphaFoldDB" id="A0LA53"/>